<keyword evidence="3" id="KW-1185">Reference proteome</keyword>
<accession>K0SKR7</accession>
<name>K0SKR7_THAOC</name>
<feature type="compositionally biased region" description="Low complexity" evidence="1">
    <location>
        <begin position="21"/>
        <end position="32"/>
    </location>
</feature>
<dbReference type="AlphaFoldDB" id="K0SKR7"/>
<dbReference type="EMBL" id="AGNL01014019">
    <property type="protein sequence ID" value="EJK66903.1"/>
    <property type="molecule type" value="Genomic_DNA"/>
</dbReference>
<dbReference type="Proteomes" id="UP000266841">
    <property type="component" value="Unassembled WGS sequence"/>
</dbReference>
<evidence type="ECO:0000256" key="1">
    <source>
        <dbReference type="SAM" id="MobiDB-lite"/>
    </source>
</evidence>
<proteinExistence type="predicted"/>
<sequence>MQREVAGVSLALPKRVEPELGARTPPAGAATPNKASGLPAPPTIRLPSTGGGQQSSSTGGNNGNRGASSIGAGSGGTSIHGGPTEGTTTTQQQQNVTAFGAVDFRSEAEIKKAQGIITPAQIDTNESNKTHRVQQAIVENATDSSAGISLEIFRMDISSMEA</sequence>
<gene>
    <name evidence="2" type="ORF">THAOC_12122</name>
</gene>
<reference evidence="2 3" key="1">
    <citation type="journal article" date="2012" name="Genome Biol.">
        <title>Genome and low-iron response of an oceanic diatom adapted to chronic iron limitation.</title>
        <authorList>
            <person name="Lommer M."/>
            <person name="Specht M."/>
            <person name="Roy A.S."/>
            <person name="Kraemer L."/>
            <person name="Andreson R."/>
            <person name="Gutowska M.A."/>
            <person name="Wolf J."/>
            <person name="Bergner S.V."/>
            <person name="Schilhabel M.B."/>
            <person name="Klostermeier U.C."/>
            <person name="Beiko R.G."/>
            <person name="Rosenstiel P."/>
            <person name="Hippler M."/>
            <person name="Laroche J."/>
        </authorList>
    </citation>
    <scope>NUCLEOTIDE SEQUENCE [LARGE SCALE GENOMIC DNA]</scope>
    <source>
        <strain evidence="2 3">CCMP1005</strain>
    </source>
</reference>
<protein>
    <submittedName>
        <fullName evidence="2">Uncharacterized protein</fullName>
    </submittedName>
</protein>
<organism evidence="2 3">
    <name type="scientific">Thalassiosira oceanica</name>
    <name type="common">Marine diatom</name>
    <dbReference type="NCBI Taxonomy" id="159749"/>
    <lineage>
        <taxon>Eukaryota</taxon>
        <taxon>Sar</taxon>
        <taxon>Stramenopiles</taxon>
        <taxon>Ochrophyta</taxon>
        <taxon>Bacillariophyta</taxon>
        <taxon>Coscinodiscophyceae</taxon>
        <taxon>Thalassiosirophycidae</taxon>
        <taxon>Thalassiosirales</taxon>
        <taxon>Thalassiosiraceae</taxon>
        <taxon>Thalassiosira</taxon>
    </lineage>
</organism>
<evidence type="ECO:0000313" key="2">
    <source>
        <dbReference type="EMBL" id="EJK66903.1"/>
    </source>
</evidence>
<evidence type="ECO:0000313" key="3">
    <source>
        <dbReference type="Proteomes" id="UP000266841"/>
    </source>
</evidence>
<comment type="caution">
    <text evidence="2">The sequence shown here is derived from an EMBL/GenBank/DDBJ whole genome shotgun (WGS) entry which is preliminary data.</text>
</comment>
<feature type="compositionally biased region" description="Low complexity" evidence="1">
    <location>
        <begin position="54"/>
        <end position="71"/>
    </location>
</feature>
<feature type="region of interest" description="Disordered" evidence="1">
    <location>
        <begin position="1"/>
        <end position="94"/>
    </location>
</feature>